<dbReference type="PANTHER" id="PTHR43364">
    <property type="entry name" value="NADH-SPECIFIC METHYLGLYOXAL REDUCTASE-RELATED"/>
    <property type="match status" value="1"/>
</dbReference>
<gene>
    <name evidence="3" type="ORF">BKA67DRAFT_551149</name>
</gene>
<dbReference type="InterPro" id="IPR020471">
    <property type="entry name" value="AKR"/>
</dbReference>
<evidence type="ECO:0000256" key="1">
    <source>
        <dbReference type="ARBA" id="ARBA00023002"/>
    </source>
</evidence>
<dbReference type="OrthoDB" id="2310150at2759"/>
<dbReference type="Gene3D" id="3.20.20.100">
    <property type="entry name" value="NADP-dependent oxidoreductase domain"/>
    <property type="match status" value="1"/>
</dbReference>
<keyword evidence="4" id="KW-1185">Reference proteome</keyword>
<evidence type="ECO:0000259" key="2">
    <source>
        <dbReference type="Pfam" id="PF00248"/>
    </source>
</evidence>
<dbReference type="InterPro" id="IPR036812">
    <property type="entry name" value="NAD(P)_OxRdtase_dom_sf"/>
</dbReference>
<evidence type="ECO:0000313" key="4">
    <source>
        <dbReference type="Proteomes" id="UP000758603"/>
    </source>
</evidence>
<dbReference type="SUPFAM" id="SSF51430">
    <property type="entry name" value="NAD(P)-linked oxidoreductase"/>
    <property type="match status" value="1"/>
</dbReference>
<keyword evidence="1" id="KW-0560">Oxidoreductase</keyword>
<dbReference type="GeneID" id="70130613"/>
<dbReference type="GO" id="GO:0016491">
    <property type="term" value="F:oxidoreductase activity"/>
    <property type="evidence" value="ECO:0007669"/>
    <property type="project" value="UniProtKB-KW"/>
</dbReference>
<feature type="domain" description="NADP-dependent oxidoreductase" evidence="2">
    <location>
        <begin position="9"/>
        <end position="301"/>
    </location>
</feature>
<dbReference type="RefSeq" id="XP_045965552.1">
    <property type="nucleotide sequence ID" value="XM_046101721.1"/>
</dbReference>
<dbReference type="CDD" id="cd19075">
    <property type="entry name" value="AKR_AKR7A1-5"/>
    <property type="match status" value="1"/>
</dbReference>
<organism evidence="3 4">
    <name type="scientific">Truncatella angustata</name>
    <dbReference type="NCBI Taxonomy" id="152316"/>
    <lineage>
        <taxon>Eukaryota</taxon>
        <taxon>Fungi</taxon>
        <taxon>Dikarya</taxon>
        <taxon>Ascomycota</taxon>
        <taxon>Pezizomycotina</taxon>
        <taxon>Sordariomycetes</taxon>
        <taxon>Xylariomycetidae</taxon>
        <taxon>Amphisphaeriales</taxon>
        <taxon>Sporocadaceae</taxon>
        <taxon>Truncatella</taxon>
    </lineage>
</organism>
<dbReference type="AlphaFoldDB" id="A0A9P8UZG1"/>
<evidence type="ECO:0000313" key="3">
    <source>
        <dbReference type="EMBL" id="KAH6661421.1"/>
    </source>
</evidence>
<comment type="caution">
    <text evidence="3">The sequence shown here is derived from an EMBL/GenBank/DDBJ whole genome shotgun (WGS) entry which is preliminary data.</text>
</comment>
<dbReference type="PRINTS" id="PR00069">
    <property type="entry name" value="ALDKETRDTASE"/>
</dbReference>
<name>A0A9P8UZG1_9PEZI</name>
<protein>
    <submittedName>
        <fullName evidence="3">Aldehyde reductase</fullName>
    </submittedName>
</protein>
<sequence>MPTTQPPKVIFGSNPFFGGDRDTHEKWLDFLQENGIETIDTAQVYAESEVNLGNINAPSRFTVDTKAAAGFGKPATKDVILKSGHESLKKLNTQSVDIYYLHTPDRRVSLEETLEGVNELYKEGAFKRFGISNFLAHEIEEVVRITKERGWVRPSVYQGNYSAIARRTETEILPVLRKHRIIFYAYSPIAGGFLAKTKETLTSTQRWDPESALGKLYIALYHRPSYLKALNTWGQIAKDERISQSELAYRWAVHNSSLRGDLGDAIIIGASKIDHFRETLNWIKKGPLSSDTAKRIDEIWESIKDEAPLNNAGDL</sequence>
<dbReference type="EMBL" id="JAGPXC010000001">
    <property type="protein sequence ID" value="KAH6661421.1"/>
    <property type="molecule type" value="Genomic_DNA"/>
</dbReference>
<proteinExistence type="predicted"/>
<dbReference type="PANTHER" id="PTHR43364:SF4">
    <property type="entry name" value="NAD(P)-LINKED OXIDOREDUCTASE SUPERFAMILY PROTEIN"/>
    <property type="match status" value="1"/>
</dbReference>
<dbReference type="InterPro" id="IPR023210">
    <property type="entry name" value="NADP_OxRdtase_dom"/>
</dbReference>
<accession>A0A9P8UZG1</accession>
<dbReference type="InterPro" id="IPR050523">
    <property type="entry name" value="AKR_Detox_Biosynth"/>
</dbReference>
<dbReference type="Pfam" id="PF00248">
    <property type="entry name" value="Aldo_ket_red"/>
    <property type="match status" value="1"/>
</dbReference>
<reference evidence="3" key="1">
    <citation type="journal article" date="2021" name="Nat. Commun.">
        <title>Genetic determinants of endophytism in the Arabidopsis root mycobiome.</title>
        <authorList>
            <person name="Mesny F."/>
            <person name="Miyauchi S."/>
            <person name="Thiergart T."/>
            <person name="Pickel B."/>
            <person name="Atanasova L."/>
            <person name="Karlsson M."/>
            <person name="Huettel B."/>
            <person name="Barry K.W."/>
            <person name="Haridas S."/>
            <person name="Chen C."/>
            <person name="Bauer D."/>
            <person name="Andreopoulos W."/>
            <person name="Pangilinan J."/>
            <person name="LaButti K."/>
            <person name="Riley R."/>
            <person name="Lipzen A."/>
            <person name="Clum A."/>
            <person name="Drula E."/>
            <person name="Henrissat B."/>
            <person name="Kohler A."/>
            <person name="Grigoriev I.V."/>
            <person name="Martin F.M."/>
            <person name="Hacquard S."/>
        </authorList>
    </citation>
    <scope>NUCLEOTIDE SEQUENCE</scope>
    <source>
        <strain evidence="3">MPI-SDFR-AT-0073</strain>
    </source>
</reference>
<dbReference type="Proteomes" id="UP000758603">
    <property type="component" value="Unassembled WGS sequence"/>
</dbReference>